<reference evidence="2 3" key="1">
    <citation type="submission" date="2024-08" db="EMBL/GenBank/DDBJ databases">
        <title>Gnathostoma spinigerum genome.</title>
        <authorList>
            <person name="Gonzalez-Bertolin B."/>
            <person name="Monzon S."/>
            <person name="Zaballos A."/>
            <person name="Jimenez P."/>
            <person name="Dekumyoy P."/>
            <person name="Varona S."/>
            <person name="Cuesta I."/>
            <person name="Sumanam S."/>
            <person name="Adisakwattana P."/>
            <person name="Gasser R.B."/>
            <person name="Hernandez-Gonzalez A."/>
            <person name="Young N.D."/>
            <person name="Perteguer M.J."/>
        </authorList>
    </citation>
    <scope>NUCLEOTIDE SEQUENCE [LARGE SCALE GENOMIC DNA]</scope>
    <source>
        <strain evidence="2">AL3</strain>
        <tissue evidence="2">Liver</tissue>
    </source>
</reference>
<organism evidence="2 3">
    <name type="scientific">Gnathostoma spinigerum</name>
    <dbReference type="NCBI Taxonomy" id="75299"/>
    <lineage>
        <taxon>Eukaryota</taxon>
        <taxon>Metazoa</taxon>
        <taxon>Ecdysozoa</taxon>
        <taxon>Nematoda</taxon>
        <taxon>Chromadorea</taxon>
        <taxon>Rhabditida</taxon>
        <taxon>Spirurina</taxon>
        <taxon>Gnathostomatomorpha</taxon>
        <taxon>Gnathostomatoidea</taxon>
        <taxon>Gnathostomatidae</taxon>
        <taxon>Gnathostoma</taxon>
    </lineage>
</organism>
<keyword evidence="3" id="KW-1185">Reference proteome</keyword>
<dbReference type="Proteomes" id="UP001608902">
    <property type="component" value="Unassembled WGS sequence"/>
</dbReference>
<accession>A0ABD6ETV8</accession>
<proteinExistence type="predicted"/>
<protein>
    <submittedName>
        <fullName evidence="2">Uncharacterized protein</fullName>
    </submittedName>
</protein>
<feature type="compositionally biased region" description="Basic and acidic residues" evidence="1">
    <location>
        <begin position="7"/>
        <end position="24"/>
    </location>
</feature>
<evidence type="ECO:0000313" key="3">
    <source>
        <dbReference type="Proteomes" id="UP001608902"/>
    </source>
</evidence>
<feature type="region of interest" description="Disordered" evidence="1">
    <location>
        <begin position="1"/>
        <end position="24"/>
    </location>
</feature>
<evidence type="ECO:0000256" key="1">
    <source>
        <dbReference type="SAM" id="MobiDB-lite"/>
    </source>
</evidence>
<evidence type="ECO:0000313" key="2">
    <source>
        <dbReference type="EMBL" id="MFH4982960.1"/>
    </source>
</evidence>
<dbReference type="AlphaFoldDB" id="A0ABD6ETV8"/>
<dbReference type="EMBL" id="JBGFUD010010611">
    <property type="protein sequence ID" value="MFH4982960.1"/>
    <property type="molecule type" value="Genomic_DNA"/>
</dbReference>
<gene>
    <name evidence="2" type="ORF">AB6A40_009669</name>
</gene>
<comment type="caution">
    <text evidence="2">The sequence shown here is derived from an EMBL/GenBank/DDBJ whole genome shotgun (WGS) entry which is preliminary data.</text>
</comment>
<name>A0ABD6ETV8_9BILA</name>
<sequence>MSATKGENNEETARRMKEDADSRFNKLRRVAHDPATIAKSHDQIAHLQGNAKLHYVNVPSTRAYYLIKQDSWLYLERANDGSSSTLYVVRRLPNGQLLTRTLNG</sequence>